<dbReference type="EMBL" id="CADCVS010000472">
    <property type="protein sequence ID" value="CAA9528719.1"/>
    <property type="molecule type" value="Genomic_DNA"/>
</dbReference>
<keyword evidence="1" id="KW-0472">Membrane</keyword>
<name>A0A6J4TPM5_9ACTN</name>
<feature type="transmembrane region" description="Helical" evidence="1">
    <location>
        <begin position="75"/>
        <end position="95"/>
    </location>
</feature>
<evidence type="ECO:0000256" key="1">
    <source>
        <dbReference type="SAM" id="Phobius"/>
    </source>
</evidence>
<proteinExistence type="predicted"/>
<gene>
    <name evidence="2" type="ORF">AVDCRST_MAG30-3594</name>
</gene>
<sequence>MRLPHEPLPAPARLAPLAVAGCAAFGVLVFAALARLAPETRRGQLLPFFESYEVAEVRLLGGTVYVDTSSGMADLVTVGALSAVALALALCAALLRRRGAAHASTFAIAAAGAAFLAADDLLAAHETLGHNLGFLAALPAIDHPDDVIVGLYGLAVVAFAWRHRALAAGTPCAPFALCAIAGGFAVGHDLLPLHLEAAEEGAEVLAGLALLAGVSAIAARRVQSVPPAG</sequence>
<protein>
    <submittedName>
        <fullName evidence="2">Uncharacterized protein</fullName>
    </submittedName>
</protein>
<keyword evidence="1" id="KW-1133">Transmembrane helix</keyword>
<keyword evidence="1" id="KW-0812">Transmembrane</keyword>
<dbReference type="AlphaFoldDB" id="A0A6J4TPM5"/>
<organism evidence="2">
    <name type="scientific">uncultured Solirubrobacteraceae bacterium</name>
    <dbReference type="NCBI Taxonomy" id="1162706"/>
    <lineage>
        <taxon>Bacteria</taxon>
        <taxon>Bacillati</taxon>
        <taxon>Actinomycetota</taxon>
        <taxon>Thermoleophilia</taxon>
        <taxon>Solirubrobacterales</taxon>
        <taxon>Solirubrobacteraceae</taxon>
        <taxon>environmental samples</taxon>
    </lineage>
</organism>
<evidence type="ECO:0000313" key="2">
    <source>
        <dbReference type="EMBL" id="CAA9528719.1"/>
    </source>
</evidence>
<feature type="transmembrane region" description="Helical" evidence="1">
    <location>
        <begin position="12"/>
        <end position="37"/>
    </location>
</feature>
<accession>A0A6J4TPM5</accession>
<reference evidence="2" key="1">
    <citation type="submission" date="2020-02" db="EMBL/GenBank/DDBJ databases">
        <authorList>
            <person name="Meier V. D."/>
        </authorList>
    </citation>
    <scope>NUCLEOTIDE SEQUENCE</scope>
    <source>
        <strain evidence="2">AVDCRST_MAG30</strain>
    </source>
</reference>